<dbReference type="EMBL" id="CAJVCH010075126">
    <property type="protein sequence ID" value="CAG7720910.1"/>
    <property type="molecule type" value="Genomic_DNA"/>
</dbReference>
<feature type="non-terminal residue" evidence="1">
    <location>
        <position position="1"/>
    </location>
</feature>
<reference evidence="1" key="1">
    <citation type="submission" date="2021-06" db="EMBL/GenBank/DDBJ databases">
        <authorList>
            <person name="Hodson N. C."/>
            <person name="Mongue J. A."/>
            <person name="Jaron S. K."/>
        </authorList>
    </citation>
    <scope>NUCLEOTIDE SEQUENCE</scope>
</reference>
<dbReference type="Proteomes" id="UP000708208">
    <property type="component" value="Unassembled WGS sequence"/>
</dbReference>
<keyword evidence="2" id="KW-1185">Reference proteome</keyword>
<evidence type="ECO:0000313" key="1">
    <source>
        <dbReference type="EMBL" id="CAG7720910.1"/>
    </source>
</evidence>
<evidence type="ECO:0000313" key="2">
    <source>
        <dbReference type="Proteomes" id="UP000708208"/>
    </source>
</evidence>
<dbReference type="AlphaFoldDB" id="A0A8J2JIJ1"/>
<comment type="caution">
    <text evidence="1">The sequence shown here is derived from an EMBL/GenBank/DDBJ whole genome shotgun (WGS) entry which is preliminary data.</text>
</comment>
<organism evidence="1 2">
    <name type="scientific">Allacma fusca</name>
    <dbReference type="NCBI Taxonomy" id="39272"/>
    <lineage>
        <taxon>Eukaryota</taxon>
        <taxon>Metazoa</taxon>
        <taxon>Ecdysozoa</taxon>
        <taxon>Arthropoda</taxon>
        <taxon>Hexapoda</taxon>
        <taxon>Collembola</taxon>
        <taxon>Symphypleona</taxon>
        <taxon>Sminthuridae</taxon>
        <taxon>Allacma</taxon>
    </lineage>
</organism>
<gene>
    <name evidence="1" type="ORF">AFUS01_LOCUS10163</name>
</gene>
<accession>A0A8J2JIJ1</accession>
<sequence>MEEDVKELVLTEFSSSFEATFLG</sequence>
<proteinExistence type="predicted"/>
<protein>
    <submittedName>
        <fullName evidence="1">Uncharacterized protein</fullName>
    </submittedName>
</protein>
<name>A0A8J2JIJ1_9HEXA</name>